<name>A0A8S9JXL0_BRACR</name>
<evidence type="ECO:0000313" key="1">
    <source>
        <dbReference type="EMBL" id="KAF2586318.1"/>
    </source>
</evidence>
<dbReference type="EMBL" id="QGKY02000246">
    <property type="protein sequence ID" value="KAF2586318.1"/>
    <property type="molecule type" value="Genomic_DNA"/>
</dbReference>
<protein>
    <submittedName>
        <fullName evidence="1">Uncharacterized protein</fullName>
    </submittedName>
</protein>
<comment type="caution">
    <text evidence="1">The sequence shown here is derived from an EMBL/GenBank/DDBJ whole genome shotgun (WGS) entry which is preliminary data.</text>
</comment>
<accession>A0A8S9JXL0</accession>
<sequence length="146" mass="16320">MRKPTLMKRADAAASREPEGCKVLEKRRSLCKSLPSHMGYSIEGLPLLLCEVEGTIERSLDRTRSAGPLAHTVTMITSSYNCHFWEVGEGSLLEECLGYLHSTFFLRRKGRDSLLCLVELPAGVRRPFLVLAQPLLKVVTTEDNCN</sequence>
<proteinExistence type="predicted"/>
<dbReference type="AlphaFoldDB" id="A0A8S9JXL0"/>
<gene>
    <name evidence="1" type="ORF">F2Q70_00035204</name>
</gene>
<reference evidence="1" key="1">
    <citation type="submission" date="2019-12" db="EMBL/GenBank/DDBJ databases">
        <title>Genome sequencing and annotation of Brassica cretica.</title>
        <authorList>
            <person name="Studholme D.J."/>
            <person name="Sarris P.F."/>
        </authorList>
    </citation>
    <scope>NUCLEOTIDE SEQUENCE</scope>
    <source>
        <strain evidence="1">PFS-102/07</strain>
        <tissue evidence="1">Leaf</tissue>
    </source>
</reference>
<organism evidence="1">
    <name type="scientific">Brassica cretica</name>
    <name type="common">Mustard</name>
    <dbReference type="NCBI Taxonomy" id="69181"/>
    <lineage>
        <taxon>Eukaryota</taxon>
        <taxon>Viridiplantae</taxon>
        <taxon>Streptophyta</taxon>
        <taxon>Embryophyta</taxon>
        <taxon>Tracheophyta</taxon>
        <taxon>Spermatophyta</taxon>
        <taxon>Magnoliopsida</taxon>
        <taxon>eudicotyledons</taxon>
        <taxon>Gunneridae</taxon>
        <taxon>Pentapetalae</taxon>
        <taxon>rosids</taxon>
        <taxon>malvids</taxon>
        <taxon>Brassicales</taxon>
        <taxon>Brassicaceae</taxon>
        <taxon>Brassiceae</taxon>
        <taxon>Brassica</taxon>
    </lineage>
</organism>